<dbReference type="InterPro" id="IPR001628">
    <property type="entry name" value="Znf_hrmn_rcpt"/>
</dbReference>
<dbReference type="CDD" id="cd06960">
    <property type="entry name" value="NR_DBD_HNF4A"/>
    <property type="match status" value="1"/>
</dbReference>
<evidence type="ECO:0000256" key="7">
    <source>
        <dbReference type="ARBA" id="ARBA00023125"/>
    </source>
</evidence>
<reference evidence="15" key="2">
    <citation type="submission" date="2014-07" db="EMBL/GenBank/DDBJ databases">
        <authorList>
            <person name="Hull J."/>
        </authorList>
    </citation>
    <scope>NUCLEOTIDE SEQUENCE</scope>
</reference>
<evidence type="ECO:0000256" key="10">
    <source>
        <dbReference type="ARBA" id="ARBA00023242"/>
    </source>
</evidence>
<dbReference type="InterPro" id="IPR035500">
    <property type="entry name" value="NHR-like_dom_sf"/>
</dbReference>
<evidence type="ECO:0008006" key="16">
    <source>
        <dbReference type="Google" id="ProtNLM"/>
    </source>
</evidence>
<dbReference type="InterPro" id="IPR001723">
    <property type="entry name" value="Nuclear_hrmn_rcpt"/>
</dbReference>
<dbReference type="EMBL" id="GBHO01017097">
    <property type="protein sequence ID" value="JAG26507.1"/>
    <property type="molecule type" value="Transcribed_RNA"/>
</dbReference>
<dbReference type="PANTHER" id="PTHR24083">
    <property type="entry name" value="NUCLEAR HORMONE RECEPTOR"/>
    <property type="match status" value="1"/>
</dbReference>
<evidence type="ECO:0000313" key="15">
    <source>
        <dbReference type="EMBL" id="JAG26507.1"/>
    </source>
</evidence>
<dbReference type="GO" id="GO:0003700">
    <property type="term" value="F:DNA-binding transcription factor activity"/>
    <property type="evidence" value="ECO:0007669"/>
    <property type="project" value="InterPro"/>
</dbReference>
<dbReference type="InterPro" id="IPR013088">
    <property type="entry name" value="Znf_NHR/GATA"/>
</dbReference>
<evidence type="ECO:0000256" key="12">
    <source>
        <dbReference type="SAM" id="MobiDB-lite"/>
    </source>
</evidence>
<dbReference type="Pfam" id="PF00105">
    <property type="entry name" value="zf-C4"/>
    <property type="match status" value="1"/>
</dbReference>
<dbReference type="SMART" id="SM00430">
    <property type="entry name" value="HOLI"/>
    <property type="match status" value="1"/>
</dbReference>
<organism evidence="15">
    <name type="scientific">Lygus hesperus</name>
    <name type="common">Western plant bug</name>
    <dbReference type="NCBI Taxonomy" id="30085"/>
    <lineage>
        <taxon>Eukaryota</taxon>
        <taxon>Metazoa</taxon>
        <taxon>Ecdysozoa</taxon>
        <taxon>Arthropoda</taxon>
        <taxon>Hexapoda</taxon>
        <taxon>Insecta</taxon>
        <taxon>Pterygota</taxon>
        <taxon>Neoptera</taxon>
        <taxon>Paraneoptera</taxon>
        <taxon>Hemiptera</taxon>
        <taxon>Heteroptera</taxon>
        <taxon>Panheteroptera</taxon>
        <taxon>Cimicomorpha</taxon>
        <taxon>Miridae</taxon>
        <taxon>Mirini</taxon>
        <taxon>Lygus</taxon>
    </lineage>
</organism>
<feature type="compositionally biased region" description="Basic and acidic residues" evidence="12">
    <location>
        <begin position="400"/>
        <end position="409"/>
    </location>
</feature>
<feature type="region of interest" description="Disordered" evidence="12">
    <location>
        <begin position="375"/>
        <end position="432"/>
    </location>
</feature>
<dbReference type="InterPro" id="IPR049636">
    <property type="entry name" value="HNF4-like_DBD"/>
</dbReference>
<keyword evidence="7 11" id="KW-0238">DNA-binding</keyword>
<name>A0A0A9Y0B1_LYGHE</name>
<evidence type="ECO:0000256" key="11">
    <source>
        <dbReference type="RuleBase" id="RU004334"/>
    </source>
</evidence>
<dbReference type="SMART" id="SM00399">
    <property type="entry name" value="ZnF_C4"/>
    <property type="match status" value="1"/>
</dbReference>
<evidence type="ECO:0000259" key="14">
    <source>
        <dbReference type="PROSITE" id="PS51843"/>
    </source>
</evidence>
<keyword evidence="8 11" id="KW-0804">Transcription</keyword>
<evidence type="ECO:0000256" key="2">
    <source>
        <dbReference type="ARBA" id="ARBA00006421"/>
    </source>
</evidence>
<evidence type="ECO:0000256" key="5">
    <source>
        <dbReference type="ARBA" id="ARBA00022833"/>
    </source>
</evidence>
<dbReference type="Gene3D" id="3.30.50.10">
    <property type="entry name" value="Erythroid Transcription Factor GATA-1, subunit A"/>
    <property type="match status" value="1"/>
</dbReference>
<dbReference type="GO" id="GO:0008270">
    <property type="term" value="F:zinc ion binding"/>
    <property type="evidence" value="ECO:0007669"/>
    <property type="project" value="UniProtKB-KW"/>
</dbReference>
<feature type="domain" description="NR LBD" evidence="14">
    <location>
        <begin position="130"/>
        <end position="367"/>
    </location>
</feature>
<keyword evidence="3 11" id="KW-0479">Metal-binding</keyword>
<evidence type="ECO:0000256" key="8">
    <source>
        <dbReference type="ARBA" id="ARBA00023163"/>
    </source>
</evidence>
<keyword evidence="9 11" id="KW-0675">Receptor</keyword>
<sequence length="451" mass="51263">MDEHAQKWISLAIRDHMNEMRDSRNCDDSGGGVPMITFCSICGDHATGKHYGAVSCDGCKGFFRRSVRNNNLYSCRFSRRCQVDVDKRNQCRYCRLRKCFKVGMKSAAVQNERDKISKCRAPKVEELEPNQGLSIECLRYSELKSRELSGNLDETNGFGSRNHKRATIVDLYESVKRQQTSVVAWAKSIPLFCSLNFSDQVSLVTSNVVFNVILGAVRRSVHLEDVLNFGNDCLFSNAENGSRKKGKEEKLEKLCSRITLELVKPLADAQLDWVEFACLRAITFFDPYAECLKEKTRVRRARCQIQMNLEDYISDNQYDFRGRFGELLLTLPSLKAISVQLKELFKDAGLYDVLSLERTIRMLLTDESVRIEPFSLPSSLTPERGTRNGNKRTQKTHKGKDKESRKMNVADDDSSATISSPNSPDLMDPTEVVEQITVKVEPDFDEFDSSS</sequence>
<dbReference type="PROSITE" id="PS51030">
    <property type="entry name" value="NUCLEAR_REC_DBD_2"/>
    <property type="match status" value="1"/>
</dbReference>
<dbReference type="SUPFAM" id="SSF57716">
    <property type="entry name" value="Glucocorticoid receptor-like (DNA-binding domain)"/>
    <property type="match status" value="1"/>
</dbReference>
<gene>
    <name evidence="15" type="ORF">CM83_40846</name>
</gene>
<keyword evidence="10 11" id="KW-0539">Nucleus</keyword>
<proteinExistence type="inferred from homology"/>
<keyword evidence="4 11" id="KW-0863">Zinc-finger</keyword>
<protein>
    <recommendedName>
        <fullName evidence="16">Transcription factor HNF-4</fullName>
    </recommendedName>
</protein>
<evidence type="ECO:0000256" key="9">
    <source>
        <dbReference type="ARBA" id="ARBA00023170"/>
    </source>
</evidence>
<accession>A0A0A9Y0B1</accession>
<dbReference type="Pfam" id="PF00104">
    <property type="entry name" value="Hormone_recep"/>
    <property type="match status" value="1"/>
</dbReference>
<evidence type="ECO:0000256" key="6">
    <source>
        <dbReference type="ARBA" id="ARBA00023015"/>
    </source>
</evidence>
<dbReference type="GO" id="GO:0005634">
    <property type="term" value="C:nucleus"/>
    <property type="evidence" value="ECO:0007669"/>
    <property type="project" value="UniProtKB-SubCell"/>
</dbReference>
<dbReference type="GO" id="GO:0000978">
    <property type="term" value="F:RNA polymerase II cis-regulatory region sequence-specific DNA binding"/>
    <property type="evidence" value="ECO:0007669"/>
    <property type="project" value="InterPro"/>
</dbReference>
<dbReference type="SUPFAM" id="SSF48508">
    <property type="entry name" value="Nuclear receptor ligand-binding domain"/>
    <property type="match status" value="1"/>
</dbReference>
<dbReference type="PROSITE" id="PS51843">
    <property type="entry name" value="NR_LBD"/>
    <property type="match status" value="1"/>
</dbReference>
<evidence type="ECO:0000259" key="13">
    <source>
        <dbReference type="PROSITE" id="PS51030"/>
    </source>
</evidence>
<dbReference type="PROSITE" id="PS00031">
    <property type="entry name" value="NUCLEAR_REC_DBD_1"/>
    <property type="match status" value="1"/>
</dbReference>
<comment type="subcellular location">
    <subcellularLocation>
        <location evidence="1 11">Nucleus</location>
    </subcellularLocation>
</comment>
<feature type="compositionally biased region" description="Basic residues" evidence="12">
    <location>
        <begin position="389"/>
        <end position="399"/>
    </location>
</feature>
<evidence type="ECO:0000256" key="3">
    <source>
        <dbReference type="ARBA" id="ARBA00022723"/>
    </source>
</evidence>
<dbReference type="InterPro" id="IPR000536">
    <property type="entry name" value="Nucl_hrmn_rcpt_lig-bd"/>
</dbReference>
<dbReference type="FunFam" id="3.30.50.10:FF:000012">
    <property type="entry name" value="Hepatocyte nuclear factor 4, alpha"/>
    <property type="match status" value="1"/>
</dbReference>
<keyword evidence="6 11" id="KW-0805">Transcription regulation</keyword>
<feature type="domain" description="Nuclear receptor" evidence="13">
    <location>
        <begin position="36"/>
        <end position="111"/>
    </location>
</feature>
<evidence type="ECO:0000256" key="1">
    <source>
        <dbReference type="ARBA" id="ARBA00004123"/>
    </source>
</evidence>
<comment type="similarity">
    <text evidence="2">Belongs to the nuclear hormone receptor family. NR2 subfamily.</text>
</comment>
<dbReference type="PRINTS" id="PR00047">
    <property type="entry name" value="STROIDFINGER"/>
</dbReference>
<dbReference type="InterPro" id="IPR050274">
    <property type="entry name" value="Nuclear_hormone_rcpt_NR2"/>
</dbReference>
<dbReference type="PRINTS" id="PR00398">
    <property type="entry name" value="STRDHORMONER"/>
</dbReference>
<reference evidence="15" key="1">
    <citation type="journal article" date="2014" name="PLoS ONE">
        <title>Transcriptome-Based Identification of ABC Transporters in the Western Tarnished Plant Bug Lygus hesperus.</title>
        <authorList>
            <person name="Hull J.J."/>
            <person name="Chaney K."/>
            <person name="Geib S.M."/>
            <person name="Fabrick J.A."/>
            <person name="Brent C.S."/>
            <person name="Walsh D."/>
            <person name="Lavine L.C."/>
        </authorList>
    </citation>
    <scope>NUCLEOTIDE SEQUENCE</scope>
</reference>
<dbReference type="AlphaFoldDB" id="A0A0A9Y0B1"/>
<keyword evidence="5 11" id="KW-0862">Zinc</keyword>
<dbReference type="Gene3D" id="1.10.565.10">
    <property type="entry name" value="Retinoid X Receptor"/>
    <property type="match status" value="1"/>
</dbReference>
<evidence type="ECO:0000256" key="4">
    <source>
        <dbReference type="ARBA" id="ARBA00022771"/>
    </source>
</evidence>